<evidence type="ECO:0000313" key="1">
    <source>
        <dbReference type="EMBL" id="GAJ05263.1"/>
    </source>
</evidence>
<sequence length="249" mass="28047">LGNEFRAGLDLDIAYGNEPEIKFSVLPLEAPKKTKREGISSITIGRSSIELTKDDKIVSQTDRVTRDWLSYHMYSSPFTDRILRVFYERLRYPDDELLLEIGWHEGGRIIELKQIGLKHEVASGTVVAKKNGKWYAPDENGIFKFEVPIDKVLYPTTRFLREDIAVIIDTHGINMIVEQAVRKNATVVIGCCDHPGKIKAAQYLADKGISVICFTDKYLPWILGSGQTILGSPPIEREGNSFVLGNRPI</sequence>
<feature type="non-terminal residue" evidence="1">
    <location>
        <position position="249"/>
    </location>
</feature>
<name>X1TIV9_9ZZZZ</name>
<organism evidence="1">
    <name type="scientific">marine sediment metagenome</name>
    <dbReference type="NCBI Taxonomy" id="412755"/>
    <lineage>
        <taxon>unclassified sequences</taxon>
        <taxon>metagenomes</taxon>
        <taxon>ecological metagenomes</taxon>
    </lineage>
</organism>
<proteinExistence type="predicted"/>
<protein>
    <submittedName>
        <fullName evidence="1">Uncharacterized protein</fullName>
    </submittedName>
</protein>
<dbReference type="AlphaFoldDB" id="X1TIV9"/>
<comment type="caution">
    <text evidence="1">The sequence shown here is derived from an EMBL/GenBank/DDBJ whole genome shotgun (WGS) entry which is preliminary data.</text>
</comment>
<dbReference type="EMBL" id="BARW01030377">
    <property type="protein sequence ID" value="GAJ05263.1"/>
    <property type="molecule type" value="Genomic_DNA"/>
</dbReference>
<feature type="non-terminal residue" evidence="1">
    <location>
        <position position="1"/>
    </location>
</feature>
<accession>X1TIV9</accession>
<reference evidence="1" key="1">
    <citation type="journal article" date="2014" name="Front. Microbiol.">
        <title>High frequency of phylogenetically diverse reductive dehalogenase-homologous genes in deep subseafloor sedimentary metagenomes.</title>
        <authorList>
            <person name="Kawai M."/>
            <person name="Futagami T."/>
            <person name="Toyoda A."/>
            <person name="Takaki Y."/>
            <person name="Nishi S."/>
            <person name="Hori S."/>
            <person name="Arai W."/>
            <person name="Tsubouchi T."/>
            <person name="Morono Y."/>
            <person name="Uchiyama I."/>
            <person name="Ito T."/>
            <person name="Fujiyama A."/>
            <person name="Inagaki F."/>
            <person name="Takami H."/>
        </authorList>
    </citation>
    <scope>NUCLEOTIDE SEQUENCE</scope>
    <source>
        <strain evidence="1">Expedition CK06-06</strain>
    </source>
</reference>
<gene>
    <name evidence="1" type="ORF">S12H4_48582</name>
</gene>